<proteinExistence type="predicted"/>
<sequence>MPNACFLLPTTKPNTKSFQMEKKNAFRTPFSITFDFYAFPLGRIPGKIKHAKVENENLASCQKTKIETRIERGGGGDERRRGLEDNQ</sequence>
<dbReference type="AlphaFoldDB" id="A0AAV4WT30"/>
<evidence type="ECO:0000256" key="1">
    <source>
        <dbReference type="SAM" id="MobiDB-lite"/>
    </source>
</evidence>
<keyword evidence="3" id="KW-1185">Reference proteome</keyword>
<accession>A0AAV4WT30</accession>
<feature type="region of interest" description="Disordered" evidence="1">
    <location>
        <begin position="67"/>
        <end position="87"/>
    </location>
</feature>
<organism evidence="2 3">
    <name type="scientific">Caerostris extrusa</name>
    <name type="common">Bark spider</name>
    <name type="synonym">Caerostris bankana</name>
    <dbReference type="NCBI Taxonomy" id="172846"/>
    <lineage>
        <taxon>Eukaryota</taxon>
        <taxon>Metazoa</taxon>
        <taxon>Ecdysozoa</taxon>
        <taxon>Arthropoda</taxon>
        <taxon>Chelicerata</taxon>
        <taxon>Arachnida</taxon>
        <taxon>Araneae</taxon>
        <taxon>Araneomorphae</taxon>
        <taxon>Entelegynae</taxon>
        <taxon>Araneoidea</taxon>
        <taxon>Araneidae</taxon>
        <taxon>Caerostris</taxon>
    </lineage>
</organism>
<protein>
    <submittedName>
        <fullName evidence="2">Uncharacterized protein</fullName>
    </submittedName>
</protein>
<reference evidence="2 3" key="1">
    <citation type="submission" date="2021-06" db="EMBL/GenBank/DDBJ databases">
        <title>Caerostris extrusa draft genome.</title>
        <authorList>
            <person name="Kono N."/>
            <person name="Arakawa K."/>
        </authorList>
    </citation>
    <scope>NUCLEOTIDE SEQUENCE [LARGE SCALE GENOMIC DNA]</scope>
</reference>
<comment type="caution">
    <text evidence="2">The sequence shown here is derived from an EMBL/GenBank/DDBJ whole genome shotgun (WGS) entry which is preliminary data.</text>
</comment>
<evidence type="ECO:0000313" key="2">
    <source>
        <dbReference type="EMBL" id="GIY85096.1"/>
    </source>
</evidence>
<dbReference type="EMBL" id="BPLR01016614">
    <property type="protein sequence ID" value="GIY85096.1"/>
    <property type="molecule type" value="Genomic_DNA"/>
</dbReference>
<name>A0AAV4WT30_CAEEX</name>
<evidence type="ECO:0000313" key="3">
    <source>
        <dbReference type="Proteomes" id="UP001054945"/>
    </source>
</evidence>
<gene>
    <name evidence="2" type="ORF">CEXT_373751</name>
</gene>
<dbReference type="Proteomes" id="UP001054945">
    <property type="component" value="Unassembled WGS sequence"/>
</dbReference>